<dbReference type="Proteomes" id="UP000183832">
    <property type="component" value="Unassembled WGS sequence"/>
</dbReference>
<dbReference type="OrthoDB" id="6251714at2759"/>
<keyword evidence="2" id="KW-1185">Reference proteome</keyword>
<evidence type="ECO:0000313" key="1">
    <source>
        <dbReference type="EMBL" id="CRK88616.1"/>
    </source>
</evidence>
<name>A0A1J1HKM9_9DIPT</name>
<reference evidence="1 2" key="1">
    <citation type="submission" date="2015-04" db="EMBL/GenBank/DDBJ databases">
        <authorList>
            <person name="Syromyatnikov M.Y."/>
            <person name="Popov V.N."/>
        </authorList>
    </citation>
    <scope>NUCLEOTIDE SEQUENCE [LARGE SCALE GENOMIC DNA]</scope>
</reference>
<sequence>MSLLWIPEPFPEMRNWVKHVDDISKRKLNENENKLQSYNIERFVVHFAKRNLQRSRLKWLSHCVRISSILQSRYS</sequence>
<gene>
    <name evidence="1" type="ORF">CLUMA_CG002425</name>
</gene>
<evidence type="ECO:0000313" key="2">
    <source>
        <dbReference type="Proteomes" id="UP000183832"/>
    </source>
</evidence>
<protein>
    <submittedName>
        <fullName evidence="1">CLUMA_CG002425, isoform A</fullName>
    </submittedName>
</protein>
<dbReference type="EMBL" id="CVRI01000009">
    <property type="protein sequence ID" value="CRK88616.1"/>
    <property type="molecule type" value="Genomic_DNA"/>
</dbReference>
<accession>A0A1J1HKM9</accession>
<dbReference type="AlphaFoldDB" id="A0A1J1HKM9"/>
<proteinExistence type="predicted"/>
<organism evidence="1 2">
    <name type="scientific">Clunio marinus</name>
    <dbReference type="NCBI Taxonomy" id="568069"/>
    <lineage>
        <taxon>Eukaryota</taxon>
        <taxon>Metazoa</taxon>
        <taxon>Ecdysozoa</taxon>
        <taxon>Arthropoda</taxon>
        <taxon>Hexapoda</taxon>
        <taxon>Insecta</taxon>
        <taxon>Pterygota</taxon>
        <taxon>Neoptera</taxon>
        <taxon>Endopterygota</taxon>
        <taxon>Diptera</taxon>
        <taxon>Nematocera</taxon>
        <taxon>Chironomoidea</taxon>
        <taxon>Chironomidae</taxon>
        <taxon>Clunio</taxon>
    </lineage>
</organism>